<comment type="similarity">
    <text evidence="3">Belongs to the lysine N(6)-hydroxylase/L-ornithine N(5)-oxygenase family.</text>
</comment>
<gene>
    <name evidence="16" type="ORF">G3I70_20985</name>
</gene>
<dbReference type="Gene3D" id="3.50.50.60">
    <property type="entry name" value="FAD/NAD(P)-binding domain"/>
    <property type="match status" value="1"/>
</dbReference>
<evidence type="ECO:0000256" key="3">
    <source>
        <dbReference type="ARBA" id="ARBA00007588"/>
    </source>
</evidence>
<proteinExistence type="inferred from homology"/>
<dbReference type="EMBL" id="JAAGLI010000536">
    <property type="protein sequence ID" value="NEA24943.1"/>
    <property type="molecule type" value="Genomic_DNA"/>
</dbReference>
<evidence type="ECO:0000256" key="6">
    <source>
        <dbReference type="ARBA" id="ARBA00022630"/>
    </source>
</evidence>
<comment type="caution">
    <text evidence="16">The sequence shown here is derived from an EMBL/GenBank/DDBJ whole genome shotgun (WGS) entry which is preliminary data.</text>
</comment>
<evidence type="ECO:0000256" key="9">
    <source>
        <dbReference type="ARBA" id="ARBA00023002"/>
    </source>
</evidence>
<accession>A0A6L9QJT0</accession>
<sequence length="446" mass="49414">MQSNGIPTYDVVGVGFGPSNLSLAIALEEFSHAGGPSPISAAFFERQPSLGWHRGMLLPGTKMQVSFLKDLVTFRNPSSRYSFVAYLHASGRLADFVNNKDFFPTRQEFHGYLEWVGENFADRVAYGTEVTAVRPLRDAGGDVDRVQVEVRRAGERRGEFVNARNIVVSTGLVPKVPGDIVRGPHVWHSSEFLARYREREPGELKRVAVVGAGQSGAEIVQFLYDAEPAAEIYAILPSYGYSIADNTPFANQIFDPGAIDDFYDAPEESKRIIWDYHKNTNYSVVDDDVINGLYRRRYQDEVQNRTRLHIVNVARVRGVEETGGTVRVTVESMLNGLVNQLDVDLLICATGYEPMNPAAVLGELEGYCVRDAEHRFRVERDYRVVTSPELRCGVYLQGGTEHTHGLSSSLLSNVAVRSGEIAESIGRRRRRDAAGLDGASVEIGVP</sequence>
<dbReference type="InterPro" id="IPR025700">
    <property type="entry name" value="Lys/Orn_oxygenase"/>
</dbReference>
<evidence type="ECO:0000256" key="8">
    <source>
        <dbReference type="ARBA" id="ARBA00022857"/>
    </source>
</evidence>
<evidence type="ECO:0000256" key="4">
    <source>
        <dbReference type="ARBA" id="ARBA00013076"/>
    </source>
</evidence>
<evidence type="ECO:0000256" key="12">
    <source>
        <dbReference type="ARBA" id="ARBA00031158"/>
    </source>
</evidence>
<dbReference type="InterPro" id="IPR036188">
    <property type="entry name" value="FAD/NAD-bd_sf"/>
</dbReference>
<evidence type="ECO:0000313" key="16">
    <source>
        <dbReference type="EMBL" id="NEA24943.1"/>
    </source>
</evidence>
<evidence type="ECO:0000256" key="15">
    <source>
        <dbReference type="ARBA" id="ARBA00048407"/>
    </source>
</evidence>
<name>A0A6L9QJT0_9ACTN</name>
<evidence type="ECO:0000256" key="13">
    <source>
        <dbReference type="ARBA" id="ARBA00032493"/>
    </source>
</evidence>
<comment type="cofactor">
    <cofactor evidence="1">
        <name>FAD</name>
        <dbReference type="ChEBI" id="CHEBI:57692"/>
    </cofactor>
</comment>
<keyword evidence="9" id="KW-0560">Oxidoreductase</keyword>
<keyword evidence="8" id="KW-0521">NADP</keyword>
<evidence type="ECO:0000256" key="1">
    <source>
        <dbReference type="ARBA" id="ARBA00001974"/>
    </source>
</evidence>
<dbReference type="SUPFAM" id="SSF51905">
    <property type="entry name" value="FAD/NAD(P)-binding domain"/>
    <property type="match status" value="2"/>
</dbReference>
<evidence type="ECO:0000256" key="10">
    <source>
        <dbReference type="ARBA" id="ARBA00023033"/>
    </source>
</evidence>
<evidence type="ECO:0000256" key="7">
    <source>
        <dbReference type="ARBA" id="ARBA00022827"/>
    </source>
</evidence>
<dbReference type="PANTHER" id="PTHR42802:SF1">
    <property type="entry name" value="L-ORNITHINE N(5)-MONOOXYGENASE"/>
    <property type="match status" value="1"/>
</dbReference>
<dbReference type="AlphaFoldDB" id="A0A6L9QJT0"/>
<dbReference type="GO" id="GO:0047091">
    <property type="term" value="F:L-lysine 6-monooxygenase (NADPH) activity"/>
    <property type="evidence" value="ECO:0007669"/>
    <property type="project" value="UniProtKB-EC"/>
</dbReference>
<evidence type="ECO:0000256" key="2">
    <source>
        <dbReference type="ARBA" id="ARBA00004924"/>
    </source>
</evidence>
<evidence type="ECO:0000256" key="11">
    <source>
        <dbReference type="ARBA" id="ARBA00029939"/>
    </source>
</evidence>
<dbReference type="Pfam" id="PF13434">
    <property type="entry name" value="Lys_Orn_oxgnase"/>
    <property type="match status" value="1"/>
</dbReference>
<keyword evidence="10" id="KW-0503">Monooxygenase</keyword>
<comment type="catalytic activity">
    <reaction evidence="15">
        <text>L-lysine + NADPH + O2 = N(6)-hydroxy-L-lysine + NADP(+) + H2O</text>
        <dbReference type="Rhea" id="RHEA:23228"/>
        <dbReference type="ChEBI" id="CHEBI:15377"/>
        <dbReference type="ChEBI" id="CHEBI:15379"/>
        <dbReference type="ChEBI" id="CHEBI:32551"/>
        <dbReference type="ChEBI" id="CHEBI:57783"/>
        <dbReference type="ChEBI" id="CHEBI:57820"/>
        <dbReference type="ChEBI" id="CHEBI:58349"/>
        <dbReference type="EC" id="1.14.13.59"/>
    </reaction>
</comment>
<dbReference type="Proteomes" id="UP000475532">
    <property type="component" value="Unassembled WGS sequence"/>
</dbReference>
<protein>
    <recommendedName>
        <fullName evidence="5">L-lysine N6-monooxygenase MbtG</fullName>
        <ecNumber evidence="4">1.14.13.59</ecNumber>
    </recommendedName>
    <alternativeName>
        <fullName evidence="14">Lysine 6-N-hydroxylase</fullName>
    </alternativeName>
    <alternativeName>
        <fullName evidence="13">Lysine N6-hydroxylase</fullName>
    </alternativeName>
    <alternativeName>
        <fullName evidence="11">Lysine-N-oxygenase</fullName>
    </alternativeName>
    <alternativeName>
        <fullName evidence="12">Mycobactin synthase protein G</fullName>
    </alternativeName>
</protein>
<reference evidence="16 17" key="1">
    <citation type="submission" date="2020-01" db="EMBL/GenBank/DDBJ databases">
        <title>Insect and environment-associated Actinomycetes.</title>
        <authorList>
            <person name="Currrie C."/>
            <person name="Chevrette M."/>
            <person name="Carlson C."/>
            <person name="Stubbendieck R."/>
            <person name="Wendt-Pienkowski E."/>
        </authorList>
    </citation>
    <scope>NUCLEOTIDE SEQUENCE [LARGE SCALE GENOMIC DNA]</scope>
    <source>
        <strain evidence="16 17">SID10258</strain>
    </source>
</reference>
<keyword evidence="6" id="KW-0285">Flavoprotein</keyword>
<evidence type="ECO:0000256" key="14">
    <source>
        <dbReference type="ARBA" id="ARBA00032738"/>
    </source>
</evidence>
<dbReference type="PANTHER" id="PTHR42802">
    <property type="entry name" value="MONOOXYGENASE"/>
    <property type="match status" value="1"/>
</dbReference>
<comment type="pathway">
    <text evidence="2">Siderophore biosynthesis.</text>
</comment>
<evidence type="ECO:0000256" key="5">
    <source>
        <dbReference type="ARBA" id="ARBA00016406"/>
    </source>
</evidence>
<keyword evidence="7" id="KW-0274">FAD</keyword>
<evidence type="ECO:0000313" key="17">
    <source>
        <dbReference type="Proteomes" id="UP000475532"/>
    </source>
</evidence>
<dbReference type="EC" id="1.14.13.59" evidence="4"/>
<organism evidence="16 17">
    <name type="scientific">Actinomadura bangladeshensis</name>
    <dbReference type="NCBI Taxonomy" id="453573"/>
    <lineage>
        <taxon>Bacteria</taxon>
        <taxon>Bacillati</taxon>
        <taxon>Actinomycetota</taxon>
        <taxon>Actinomycetes</taxon>
        <taxon>Streptosporangiales</taxon>
        <taxon>Thermomonosporaceae</taxon>
        <taxon>Actinomadura</taxon>
    </lineage>
</organism>
<dbReference type="PRINTS" id="PR00368">
    <property type="entry name" value="FADPNR"/>
</dbReference>
<dbReference type="RefSeq" id="WP_163058470.1">
    <property type="nucleotide sequence ID" value="NZ_JAAGLI010000536.1"/>
</dbReference>